<evidence type="ECO:0000259" key="6">
    <source>
        <dbReference type="Pfam" id="PF01850"/>
    </source>
</evidence>
<dbReference type="InterPro" id="IPR002716">
    <property type="entry name" value="PIN_dom"/>
</dbReference>
<accession>A0A1T4MGE8</accession>
<feature type="binding site" evidence="5">
    <location>
        <position position="7"/>
    </location>
    <ligand>
        <name>Mg(2+)</name>
        <dbReference type="ChEBI" id="CHEBI:18420"/>
    </ligand>
</feature>
<evidence type="ECO:0000256" key="3">
    <source>
        <dbReference type="ARBA" id="ARBA00022723"/>
    </source>
</evidence>
<keyword evidence="3 5" id="KW-0479">Metal-binding</keyword>
<dbReference type="SUPFAM" id="SSF88723">
    <property type="entry name" value="PIN domain-like"/>
    <property type="match status" value="1"/>
</dbReference>
<dbReference type="InterPro" id="IPR029060">
    <property type="entry name" value="PIN-like_dom_sf"/>
</dbReference>
<keyword evidence="5" id="KW-0460">Magnesium</keyword>
<dbReference type="RefSeq" id="WP_078789541.1">
    <property type="nucleotide sequence ID" value="NZ_FUWR01000005.1"/>
</dbReference>
<keyword evidence="4 5" id="KW-0378">Hydrolase</keyword>
<evidence type="ECO:0000256" key="2">
    <source>
        <dbReference type="ARBA" id="ARBA00022722"/>
    </source>
</evidence>
<sequence>MSIFGLDTNVLVRFLLKDDPVQAEQARRVIEETLASGDQVAVGLPVVLETEWVLRSCAKLDKKTIITTFRMLLESRDLLIEHEDYLEHALYLYENNNADFADCLIATGYKRSGCSAMLTFDRKAASIPGVILLNSTRS</sequence>
<dbReference type="InterPro" id="IPR022907">
    <property type="entry name" value="VapC_family"/>
</dbReference>
<dbReference type="CDD" id="cd18683">
    <property type="entry name" value="PIN_VapC-like"/>
    <property type="match status" value="1"/>
</dbReference>
<dbReference type="PANTHER" id="PTHR39664">
    <property type="match status" value="1"/>
</dbReference>
<comment type="similarity">
    <text evidence="5">Belongs to the PINc/VapC protein family.</text>
</comment>
<keyword evidence="8" id="KW-1185">Reference proteome</keyword>
<keyword evidence="2 5" id="KW-0540">Nuclease</keyword>
<dbReference type="OrthoDB" id="32974at2"/>
<evidence type="ECO:0000256" key="1">
    <source>
        <dbReference type="ARBA" id="ARBA00022649"/>
    </source>
</evidence>
<evidence type="ECO:0000313" key="8">
    <source>
        <dbReference type="Proteomes" id="UP000190102"/>
    </source>
</evidence>
<dbReference type="EC" id="3.1.-.-" evidence="5"/>
<gene>
    <name evidence="5" type="primary">vapC</name>
    <name evidence="7" type="ORF">SAMN02745119_01277</name>
</gene>
<dbReference type="GO" id="GO:0004540">
    <property type="term" value="F:RNA nuclease activity"/>
    <property type="evidence" value="ECO:0007669"/>
    <property type="project" value="InterPro"/>
</dbReference>
<keyword evidence="5" id="KW-0800">Toxin</keyword>
<dbReference type="Pfam" id="PF01850">
    <property type="entry name" value="PIN"/>
    <property type="match status" value="1"/>
</dbReference>
<evidence type="ECO:0000256" key="5">
    <source>
        <dbReference type="HAMAP-Rule" id="MF_00265"/>
    </source>
</evidence>
<keyword evidence="1 5" id="KW-1277">Toxin-antitoxin system</keyword>
<dbReference type="Gene3D" id="3.40.50.1010">
    <property type="entry name" value="5'-nuclease"/>
    <property type="match status" value="1"/>
</dbReference>
<dbReference type="EMBL" id="FUWR01000005">
    <property type="protein sequence ID" value="SJZ65834.1"/>
    <property type="molecule type" value="Genomic_DNA"/>
</dbReference>
<evidence type="ECO:0000256" key="4">
    <source>
        <dbReference type="ARBA" id="ARBA00022801"/>
    </source>
</evidence>
<dbReference type="HAMAP" id="MF_00265">
    <property type="entry name" value="VapC_Nob1"/>
    <property type="match status" value="1"/>
</dbReference>
<comment type="cofactor">
    <cofactor evidence="5">
        <name>Mg(2+)</name>
        <dbReference type="ChEBI" id="CHEBI:18420"/>
    </cofactor>
</comment>
<organism evidence="7 8">
    <name type="scientific">Trichlorobacter thiogenes</name>
    <dbReference type="NCBI Taxonomy" id="115783"/>
    <lineage>
        <taxon>Bacteria</taxon>
        <taxon>Pseudomonadati</taxon>
        <taxon>Thermodesulfobacteriota</taxon>
        <taxon>Desulfuromonadia</taxon>
        <taxon>Geobacterales</taxon>
        <taxon>Geobacteraceae</taxon>
        <taxon>Trichlorobacter</taxon>
    </lineage>
</organism>
<dbReference type="GO" id="GO:0090729">
    <property type="term" value="F:toxin activity"/>
    <property type="evidence" value="ECO:0007669"/>
    <property type="project" value="UniProtKB-KW"/>
</dbReference>
<dbReference type="PANTHER" id="PTHR39664:SF2">
    <property type="entry name" value="NUCLEIC ACID-BINDING PROTEIN, CONTAINING PIN DOMAIN-RELATED"/>
    <property type="match status" value="1"/>
</dbReference>
<name>A0A1T4MGE8_9BACT</name>
<dbReference type="Proteomes" id="UP000190102">
    <property type="component" value="Unassembled WGS sequence"/>
</dbReference>
<reference evidence="8" key="1">
    <citation type="submission" date="2017-02" db="EMBL/GenBank/DDBJ databases">
        <authorList>
            <person name="Varghese N."/>
            <person name="Submissions S."/>
        </authorList>
    </citation>
    <scope>NUCLEOTIDE SEQUENCE [LARGE SCALE GENOMIC DNA]</scope>
    <source>
        <strain evidence="8">ATCC BAA-34</strain>
    </source>
</reference>
<evidence type="ECO:0000313" key="7">
    <source>
        <dbReference type="EMBL" id="SJZ65834.1"/>
    </source>
</evidence>
<comment type="function">
    <text evidence="5">Toxic component of a toxin-antitoxin (TA) system. An RNase.</text>
</comment>
<dbReference type="GO" id="GO:0000287">
    <property type="term" value="F:magnesium ion binding"/>
    <property type="evidence" value="ECO:0007669"/>
    <property type="project" value="UniProtKB-UniRule"/>
</dbReference>
<feature type="domain" description="PIN" evidence="6">
    <location>
        <begin position="6"/>
        <end position="127"/>
    </location>
</feature>
<dbReference type="STRING" id="115783.SAMN02745119_01277"/>
<protein>
    <recommendedName>
        <fullName evidence="5">Ribonuclease VapC</fullName>
        <shortName evidence="5">RNase VapC</shortName>
        <ecNumber evidence="5">3.1.-.-</ecNumber>
    </recommendedName>
    <alternativeName>
        <fullName evidence="5">Toxin VapC</fullName>
    </alternativeName>
</protein>
<proteinExistence type="inferred from homology"/>
<feature type="binding site" evidence="5">
    <location>
        <position position="102"/>
    </location>
    <ligand>
        <name>Mg(2+)</name>
        <dbReference type="ChEBI" id="CHEBI:18420"/>
    </ligand>
</feature>
<dbReference type="AlphaFoldDB" id="A0A1T4MGE8"/>
<dbReference type="GO" id="GO:0016787">
    <property type="term" value="F:hydrolase activity"/>
    <property type="evidence" value="ECO:0007669"/>
    <property type="project" value="UniProtKB-KW"/>
</dbReference>